<comment type="pathway">
    <text evidence="1">Mycotoxin biosynthesis.</text>
</comment>
<evidence type="ECO:0000313" key="7">
    <source>
        <dbReference type="Proteomes" id="UP001396898"/>
    </source>
</evidence>
<gene>
    <name evidence="6" type="ORF">PG991_004554</name>
</gene>
<evidence type="ECO:0000313" key="6">
    <source>
        <dbReference type="EMBL" id="KAK8027498.1"/>
    </source>
</evidence>
<reference evidence="6 7" key="1">
    <citation type="submission" date="2023-01" db="EMBL/GenBank/DDBJ databases">
        <title>Analysis of 21 Apiospora genomes using comparative genomics revels a genus with tremendous synthesis potential of carbohydrate active enzymes and secondary metabolites.</title>
        <authorList>
            <person name="Sorensen T."/>
        </authorList>
    </citation>
    <scope>NUCLEOTIDE SEQUENCE [LARGE SCALE GENOMIC DNA]</scope>
    <source>
        <strain evidence="6 7">CBS 20057</strain>
    </source>
</reference>
<comment type="similarity">
    <text evidence="3">Belongs to the ustYa family.</text>
</comment>
<sequence length="270" mass="30673">MAKNQRENKQYDSLRADDNDDVLSDLDVFDKDYLQQPRPRRERALAALQVQPYRWLLDIVLVLAVIGLLVERHHRGGTGSGTGAGNNQSSEHRFEGTGDLTGFAPRFTQQIKTFSPDPLYMPDNTSEFFTEKTKQKWLDLVPPGLGYLKINNSAKYDDLPKPLIGYGDDFVVTTSMTHQLHCLYAIAETYAAITSNNTQILMETWHMNHCFDYLRQAIMCSGDVALEGEQTTFPEGFDGSDGWDAKHVCKDYGEVYSYLEKNAVNNRTWI</sequence>
<accession>A0ABR1S6V1</accession>
<evidence type="ECO:0000256" key="1">
    <source>
        <dbReference type="ARBA" id="ARBA00004685"/>
    </source>
</evidence>
<dbReference type="EMBL" id="JAQQWI010000007">
    <property type="protein sequence ID" value="KAK8027498.1"/>
    <property type="molecule type" value="Genomic_DNA"/>
</dbReference>
<feature type="region of interest" description="Disordered" evidence="4">
    <location>
        <begin position="76"/>
        <end position="95"/>
    </location>
</feature>
<evidence type="ECO:0008006" key="8">
    <source>
        <dbReference type="Google" id="ProtNLM"/>
    </source>
</evidence>
<comment type="caution">
    <text evidence="6">The sequence shown here is derived from an EMBL/GenBank/DDBJ whole genome shotgun (WGS) entry which is preliminary data.</text>
</comment>
<keyword evidence="5" id="KW-0812">Transmembrane</keyword>
<dbReference type="InterPro" id="IPR021765">
    <property type="entry name" value="UstYa-like"/>
</dbReference>
<proteinExistence type="inferred from homology"/>
<dbReference type="PANTHER" id="PTHR33365:SF11">
    <property type="entry name" value="TAT PATHWAY SIGNAL SEQUENCE"/>
    <property type="match status" value="1"/>
</dbReference>
<keyword evidence="7" id="KW-1185">Reference proteome</keyword>
<keyword evidence="5" id="KW-1133">Transmembrane helix</keyword>
<keyword evidence="5" id="KW-0472">Membrane</keyword>
<organism evidence="6 7">
    <name type="scientific">Apiospora marii</name>
    <dbReference type="NCBI Taxonomy" id="335849"/>
    <lineage>
        <taxon>Eukaryota</taxon>
        <taxon>Fungi</taxon>
        <taxon>Dikarya</taxon>
        <taxon>Ascomycota</taxon>
        <taxon>Pezizomycotina</taxon>
        <taxon>Sordariomycetes</taxon>
        <taxon>Xylariomycetidae</taxon>
        <taxon>Amphisphaeriales</taxon>
        <taxon>Apiosporaceae</taxon>
        <taxon>Apiospora</taxon>
    </lineage>
</organism>
<dbReference type="Proteomes" id="UP001396898">
    <property type="component" value="Unassembled WGS sequence"/>
</dbReference>
<evidence type="ECO:0000256" key="2">
    <source>
        <dbReference type="ARBA" id="ARBA00023002"/>
    </source>
</evidence>
<dbReference type="PANTHER" id="PTHR33365">
    <property type="entry name" value="YALI0B05434P"/>
    <property type="match status" value="1"/>
</dbReference>
<dbReference type="Pfam" id="PF11807">
    <property type="entry name" value="UstYa"/>
    <property type="match status" value="1"/>
</dbReference>
<evidence type="ECO:0000256" key="5">
    <source>
        <dbReference type="SAM" id="Phobius"/>
    </source>
</evidence>
<keyword evidence="2" id="KW-0560">Oxidoreductase</keyword>
<evidence type="ECO:0000256" key="4">
    <source>
        <dbReference type="SAM" id="MobiDB-lite"/>
    </source>
</evidence>
<feature type="transmembrane region" description="Helical" evidence="5">
    <location>
        <begin position="53"/>
        <end position="70"/>
    </location>
</feature>
<name>A0ABR1S6V1_9PEZI</name>
<feature type="non-terminal residue" evidence="6">
    <location>
        <position position="270"/>
    </location>
</feature>
<protein>
    <recommendedName>
        <fullName evidence="8">Oxidase ustYa</fullName>
    </recommendedName>
</protein>
<evidence type="ECO:0000256" key="3">
    <source>
        <dbReference type="ARBA" id="ARBA00035112"/>
    </source>
</evidence>